<dbReference type="AlphaFoldDB" id="A0A1I2FIS2"/>
<organism evidence="2 3">
    <name type="scientific">Spirosoma endophyticum</name>
    <dbReference type="NCBI Taxonomy" id="662367"/>
    <lineage>
        <taxon>Bacteria</taxon>
        <taxon>Pseudomonadati</taxon>
        <taxon>Bacteroidota</taxon>
        <taxon>Cytophagia</taxon>
        <taxon>Cytophagales</taxon>
        <taxon>Cytophagaceae</taxon>
        <taxon>Spirosoma</taxon>
    </lineage>
</organism>
<evidence type="ECO:0000313" key="3">
    <source>
        <dbReference type="Proteomes" id="UP000198598"/>
    </source>
</evidence>
<protein>
    <submittedName>
        <fullName evidence="2">Uncharacterized protein</fullName>
    </submittedName>
</protein>
<sequence>MTKLVLLTVSRIGLGHQPPAMRTITVVCTIPIMAVTMIITVSVAPIATVMSEGTGTNESHQATEGKGRRKNHDPGV</sequence>
<feature type="compositionally biased region" description="Basic and acidic residues" evidence="1">
    <location>
        <begin position="61"/>
        <end position="76"/>
    </location>
</feature>
<accession>A0A1I2FIS2</accession>
<gene>
    <name evidence="2" type="ORF">SAMN05216167_12633</name>
</gene>
<evidence type="ECO:0000256" key="1">
    <source>
        <dbReference type="SAM" id="MobiDB-lite"/>
    </source>
</evidence>
<keyword evidence="3" id="KW-1185">Reference proteome</keyword>
<dbReference type="EMBL" id="FOLQ01000026">
    <property type="protein sequence ID" value="SFF05322.1"/>
    <property type="molecule type" value="Genomic_DNA"/>
</dbReference>
<feature type="region of interest" description="Disordered" evidence="1">
    <location>
        <begin position="52"/>
        <end position="76"/>
    </location>
</feature>
<reference evidence="2 3" key="1">
    <citation type="submission" date="2016-10" db="EMBL/GenBank/DDBJ databases">
        <authorList>
            <person name="de Groot N.N."/>
        </authorList>
    </citation>
    <scope>NUCLEOTIDE SEQUENCE [LARGE SCALE GENOMIC DNA]</scope>
    <source>
        <strain evidence="2 3">DSM 26130</strain>
    </source>
</reference>
<proteinExistence type="predicted"/>
<dbReference type="Proteomes" id="UP000198598">
    <property type="component" value="Unassembled WGS sequence"/>
</dbReference>
<name>A0A1I2FIS2_9BACT</name>
<evidence type="ECO:0000313" key="2">
    <source>
        <dbReference type="EMBL" id="SFF05322.1"/>
    </source>
</evidence>